<keyword evidence="2" id="KW-1185">Reference proteome</keyword>
<dbReference type="Pfam" id="PF16022">
    <property type="entry name" value="DUF4783"/>
    <property type="match status" value="1"/>
</dbReference>
<evidence type="ECO:0000313" key="1">
    <source>
        <dbReference type="EMBL" id="RKR82587.1"/>
    </source>
</evidence>
<dbReference type="Proteomes" id="UP000268007">
    <property type="component" value="Unassembled WGS sequence"/>
</dbReference>
<dbReference type="Gene3D" id="3.10.450.50">
    <property type="match status" value="1"/>
</dbReference>
<sequence>MFVFSSVIVQPKSADPVDRTMLLLKQSNWTELYKTFAPSIDLAILDVSDIYAKDQAETMLNNFFGKNQPFTVKLVHQVNSNADLKFAVFTLSGKSGSYRTSISLRNNNGTFQINELHIEAEKIK</sequence>
<comment type="caution">
    <text evidence="1">The sequence shown here is derived from an EMBL/GenBank/DDBJ whole genome shotgun (WGS) entry which is preliminary data.</text>
</comment>
<reference evidence="1 2" key="1">
    <citation type="submission" date="2018-10" db="EMBL/GenBank/DDBJ databases">
        <title>Genomic Encyclopedia of Archaeal and Bacterial Type Strains, Phase II (KMG-II): from individual species to whole genera.</title>
        <authorList>
            <person name="Goeker M."/>
        </authorList>
    </citation>
    <scope>NUCLEOTIDE SEQUENCE [LARGE SCALE GENOMIC DNA]</scope>
    <source>
        <strain evidence="1 2">DSM 18602</strain>
    </source>
</reference>
<organism evidence="1 2">
    <name type="scientific">Mucilaginibacter gracilis</name>
    <dbReference type="NCBI Taxonomy" id="423350"/>
    <lineage>
        <taxon>Bacteria</taxon>
        <taxon>Pseudomonadati</taxon>
        <taxon>Bacteroidota</taxon>
        <taxon>Sphingobacteriia</taxon>
        <taxon>Sphingobacteriales</taxon>
        <taxon>Sphingobacteriaceae</taxon>
        <taxon>Mucilaginibacter</taxon>
    </lineage>
</organism>
<accession>A0A495J0W7</accession>
<gene>
    <name evidence="1" type="ORF">BDD43_2772</name>
</gene>
<evidence type="ECO:0000313" key="2">
    <source>
        <dbReference type="Proteomes" id="UP000268007"/>
    </source>
</evidence>
<dbReference type="AlphaFoldDB" id="A0A495J0W7"/>
<proteinExistence type="predicted"/>
<dbReference type="EMBL" id="RBKU01000001">
    <property type="protein sequence ID" value="RKR82587.1"/>
    <property type="molecule type" value="Genomic_DNA"/>
</dbReference>
<name>A0A495J0W7_9SPHI</name>
<protein>
    <submittedName>
        <fullName evidence="1">Uncharacterized protein DUF4783</fullName>
    </submittedName>
</protein>
<dbReference type="InterPro" id="IPR031977">
    <property type="entry name" value="DUF4783"/>
</dbReference>